<gene>
    <name evidence="2" type="ORF">CCACVL1_30152</name>
</gene>
<feature type="region of interest" description="Disordered" evidence="1">
    <location>
        <begin position="1"/>
        <end position="27"/>
    </location>
</feature>
<protein>
    <submittedName>
        <fullName evidence="2">Uncharacterized protein</fullName>
    </submittedName>
</protein>
<proteinExistence type="predicted"/>
<dbReference type="Proteomes" id="UP000188268">
    <property type="component" value="Unassembled WGS sequence"/>
</dbReference>
<organism evidence="2 3">
    <name type="scientific">Corchorus capsularis</name>
    <name type="common">Jute</name>
    <dbReference type="NCBI Taxonomy" id="210143"/>
    <lineage>
        <taxon>Eukaryota</taxon>
        <taxon>Viridiplantae</taxon>
        <taxon>Streptophyta</taxon>
        <taxon>Embryophyta</taxon>
        <taxon>Tracheophyta</taxon>
        <taxon>Spermatophyta</taxon>
        <taxon>Magnoliopsida</taxon>
        <taxon>eudicotyledons</taxon>
        <taxon>Gunneridae</taxon>
        <taxon>Pentapetalae</taxon>
        <taxon>rosids</taxon>
        <taxon>malvids</taxon>
        <taxon>Malvales</taxon>
        <taxon>Malvaceae</taxon>
        <taxon>Grewioideae</taxon>
        <taxon>Apeibeae</taxon>
        <taxon>Corchorus</taxon>
    </lineage>
</organism>
<evidence type="ECO:0000313" key="3">
    <source>
        <dbReference type="Proteomes" id="UP000188268"/>
    </source>
</evidence>
<accession>A0A1R3FYQ8</accession>
<dbReference type="AlphaFoldDB" id="A0A1R3FYQ8"/>
<keyword evidence="3" id="KW-1185">Reference proteome</keyword>
<comment type="caution">
    <text evidence="2">The sequence shown here is derived from an EMBL/GenBank/DDBJ whole genome shotgun (WGS) entry which is preliminary data.</text>
</comment>
<dbReference type="Gramene" id="OMO50910">
    <property type="protein sequence ID" value="OMO50910"/>
    <property type="gene ID" value="CCACVL1_30152"/>
</dbReference>
<evidence type="ECO:0000313" key="2">
    <source>
        <dbReference type="EMBL" id="OMO50910.1"/>
    </source>
</evidence>
<reference evidence="2 3" key="1">
    <citation type="submission" date="2013-09" db="EMBL/GenBank/DDBJ databases">
        <title>Corchorus capsularis genome sequencing.</title>
        <authorList>
            <person name="Alam M."/>
            <person name="Haque M.S."/>
            <person name="Islam M.S."/>
            <person name="Emdad E.M."/>
            <person name="Islam M.M."/>
            <person name="Ahmed B."/>
            <person name="Halim A."/>
            <person name="Hossen Q.M.M."/>
            <person name="Hossain M.Z."/>
            <person name="Ahmed R."/>
            <person name="Khan M.M."/>
            <person name="Islam R."/>
            <person name="Rashid M.M."/>
            <person name="Khan S.A."/>
            <person name="Rahman M.S."/>
            <person name="Alam M."/>
        </authorList>
    </citation>
    <scope>NUCLEOTIDE SEQUENCE [LARGE SCALE GENOMIC DNA]</scope>
    <source>
        <strain evidence="3">cv. CVL-1</strain>
        <tissue evidence="2">Whole seedling</tissue>
    </source>
</reference>
<evidence type="ECO:0000256" key="1">
    <source>
        <dbReference type="SAM" id="MobiDB-lite"/>
    </source>
</evidence>
<name>A0A1R3FYQ8_COCAP</name>
<dbReference type="EMBL" id="AWWV01016010">
    <property type="protein sequence ID" value="OMO50910.1"/>
    <property type="molecule type" value="Genomic_DNA"/>
</dbReference>
<sequence length="27" mass="2892">MGKCHGMASWKLTGAGRFGSKRNSIPN</sequence>